<dbReference type="GO" id="GO:0016787">
    <property type="term" value="F:hydrolase activity"/>
    <property type="evidence" value="ECO:0007669"/>
    <property type="project" value="UniProtKB-KW"/>
</dbReference>
<dbReference type="InterPro" id="IPR022742">
    <property type="entry name" value="Hydrolase_4"/>
</dbReference>
<sequence>MLLSATALALAGLRVAAHHAIRVSLAAPRIRETETPAALGLAFEAVRIPTANAKQLHGWLIPADTAGPAPVVLVLHGWGGNAQMMLPLARPLHRAGFAALFIDARCHGLSDADSFASLPRFAEDASHACDWLAARADIDPRRIALLGHSVGAGAVLLAAARRGDAVAVVSISAFAHPADMMRRWLAGKRIPAVPARYLLGHIQRVIGHPFDDIAPLRSITRLRCPVLLVHGAQDTIVPPTDARRLHAAGNAGAVELLMLSGDHESFAETERELAAVVDFLRRAAAGAVIDAIQPESRVVT</sequence>
<dbReference type="Gene3D" id="3.40.50.1820">
    <property type="entry name" value="alpha/beta hydrolase"/>
    <property type="match status" value="1"/>
</dbReference>
<evidence type="ECO:0000313" key="3">
    <source>
        <dbReference type="EMBL" id="NMG77297.1"/>
    </source>
</evidence>
<accession>A0ABX1QII8</accession>
<organism evidence="3 4">
    <name type="scientific">Aromatoleum diolicum</name>
    <dbReference type="NCBI Taxonomy" id="75796"/>
    <lineage>
        <taxon>Bacteria</taxon>
        <taxon>Pseudomonadati</taxon>
        <taxon>Pseudomonadota</taxon>
        <taxon>Betaproteobacteria</taxon>
        <taxon>Rhodocyclales</taxon>
        <taxon>Rhodocyclaceae</taxon>
        <taxon>Aromatoleum</taxon>
    </lineage>
</organism>
<evidence type="ECO:0000259" key="2">
    <source>
        <dbReference type="Pfam" id="PF12146"/>
    </source>
</evidence>
<evidence type="ECO:0000313" key="4">
    <source>
        <dbReference type="Proteomes" id="UP000648984"/>
    </source>
</evidence>
<feature type="domain" description="Serine aminopeptidase S33" evidence="2">
    <location>
        <begin position="68"/>
        <end position="185"/>
    </location>
</feature>
<name>A0ABX1QII8_9RHOO</name>
<keyword evidence="1 3" id="KW-0378">Hydrolase</keyword>
<evidence type="ECO:0000256" key="1">
    <source>
        <dbReference type="ARBA" id="ARBA00022801"/>
    </source>
</evidence>
<dbReference type="Pfam" id="PF12146">
    <property type="entry name" value="Hydrolase_4"/>
    <property type="match status" value="1"/>
</dbReference>
<dbReference type="InterPro" id="IPR029058">
    <property type="entry name" value="AB_hydrolase_fold"/>
</dbReference>
<dbReference type="SUPFAM" id="SSF53474">
    <property type="entry name" value="alpha/beta-Hydrolases"/>
    <property type="match status" value="1"/>
</dbReference>
<dbReference type="EMBL" id="WTVQ01000057">
    <property type="protein sequence ID" value="NMG77297.1"/>
    <property type="molecule type" value="Genomic_DNA"/>
</dbReference>
<dbReference type="PANTHER" id="PTHR22946:SF9">
    <property type="entry name" value="POLYKETIDE TRANSFERASE AF380"/>
    <property type="match status" value="1"/>
</dbReference>
<dbReference type="PANTHER" id="PTHR22946">
    <property type="entry name" value="DIENELACTONE HYDROLASE DOMAIN-CONTAINING PROTEIN-RELATED"/>
    <property type="match status" value="1"/>
</dbReference>
<proteinExistence type="predicted"/>
<dbReference type="RefSeq" id="WP_169262425.1">
    <property type="nucleotide sequence ID" value="NZ_WTVQ01000057.1"/>
</dbReference>
<keyword evidence="4" id="KW-1185">Reference proteome</keyword>
<reference evidence="3 4" key="1">
    <citation type="submission" date="2019-12" db="EMBL/GenBank/DDBJ databases">
        <title>Comparative genomics gives insights into the taxonomy of the Azoarcus-Aromatoleum group and reveals separate origins of nif in the plant-associated Azoarcus and non-plant-associated Aromatoleum sub-groups.</title>
        <authorList>
            <person name="Lafos M."/>
            <person name="Maluk M."/>
            <person name="Batista M."/>
            <person name="Junghare M."/>
            <person name="Carmona M."/>
            <person name="Faoro H."/>
            <person name="Cruz L.M."/>
            <person name="Battistoni F."/>
            <person name="De Souza E."/>
            <person name="Pedrosa F."/>
            <person name="Chen W.-M."/>
            <person name="Poole P.S."/>
            <person name="Dixon R.A."/>
            <person name="James E.K."/>
        </authorList>
    </citation>
    <scope>NUCLEOTIDE SEQUENCE [LARGE SCALE GENOMIC DNA]</scope>
    <source>
        <strain evidence="3 4">22Lin</strain>
    </source>
</reference>
<dbReference type="Proteomes" id="UP000648984">
    <property type="component" value="Unassembled WGS sequence"/>
</dbReference>
<protein>
    <submittedName>
        <fullName evidence="3">Alpha/beta fold hydrolase</fullName>
    </submittedName>
</protein>
<gene>
    <name evidence="3" type="ORF">GPA25_21320</name>
</gene>
<dbReference type="InterPro" id="IPR050261">
    <property type="entry name" value="FrsA_esterase"/>
</dbReference>
<comment type="caution">
    <text evidence="3">The sequence shown here is derived from an EMBL/GenBank/DDBJ whole genome shotgun (WGS) entry which is preliminary data.</text>
</comment>